<dbReference type="EC" id="6.5.1.2" evidence="1 13"/>
<evidence type="ECO:0000256" key="7">
    <source>
        <dbReference type="ARBA" id="ARBA00022833"/>
    </source>
</evidence>
<evidence type="ECO:0000256" key="13">
    <source>
        <dbReference type="HAMAP-Rule" id="MF_01588"/>
    </source>
</evidence>
<dbReference type="Gene3D" id="3.40.50.10190">
    <property type="entry name" value="BRCT domain"/>
    <property type="match status" value="1"/>
</dbReference>
<feature type="binding site" evidence="13">
    <location>
        <begin position="93"/>
        <end position="94"/>
    </location>
    <ligand>
        <name>NAD(+)</name>
        <dbReference type="ChEBI" id="CHEBI:57540"/>
    </ligand>
</feature>
<dbReference type="InterPro" id="IPR018239">
    <property type="entry name" value="DNA_ligase_AS"/>
</dbReference>
<dbReference type="CDD" id="cd00114">
    <property type="entry name" value="LIGANc"/>
    <property type="match status" value="1"/>
</dbReference>
<dbReference type="InterPro" id="IPR001357">
    <property type="entry name" value="BRCT_dom"/>
</dbReference>
<dbReference type="InterPro" id="IPR036420">
    <property type="entry name" value="BRCT_dom_sf"/>
</dbReference>
<dbReference type="PANTHER" id="PTHR23389">
    <property type="entry name" value="CHROMOSOME TRANSMISSION FIDELITY FACTOR 18"/>
    <property type="match status" value="1"/>
</dbReference>
<feature type="binding site" evidence="13">
    <location>
        <position position="418"/>
    </location>
    <ligand>
        <name>Zn(2+)</name>
        <dbReference type="ChEBI" id="CHEBI:29105"/>
    </ligand>
</feature>
<organism evidence="17 18">
    <name type="scientific">Corynebacterium ammoniagenes</name>
    <name type="common">Brevibacterium ammoniagenes</name>
    <dbReference type="NCBI Taxonomy" id="1697"/>
    <lineage>
        <taxon>Bacteria</taxon>
        <taxon>Bacillati</taxon>
        <taxon>Actinomycetota</taxon>
        <taxon>Actinomycetes</taxon>
        <taxon>Mycobacteriales</taxon>
        <taxon>Corynebacteriaceae</taxon>
        <taxon>Corynebacterium</taxon>
    </lineage>
</organism>
<keyword evidence="6 13" id="KW-0227">DNA damage</keyword>
<dbReference type="HAMAP" id="MF_01588">
    <property type="entry name" value="DNA_ligase_A"/>
    <property type="match status" value="1"/>
</dbReference>
<evidence type="ECO:0000256" key="3">
    <source>
        <dbReference type="ARBA" id="ARBA00022598"/>
    </source>
</evidence>
<dbReference type="AlphaFoldDB" id="A0AAV5G9E5"/>
<sequence length="700" mass="76332">MTATESFDQLNPEEAQKRWAELAQEVRRHRELYYNEQPAIPDADFDALFQELVALESAHPQLVVPDSPTQEVGSAPAADSAFADIEHLERLMSLDNVFNADELQDWLDRTPAEAYLAELKIDGASIDLVYRDGKLATAATRGDGRVGEDITANARVIESIPHELQGSEEYPVPALVEIRGEIYMRPEDFEALNEERASEGKQAFANPRNSAAGGLRMKNPDDVKKRRLRLVAHGLGAREGFTPTSQHDAYAAIAAWGLPVSPYTERVTTSKEVQDKVKYWADHRHDAEFEMDGVVIKVDDLGSQRSLGATSRAPRWAIAYKYPPEEVTTKLRNIEVGVGRTGRVTPYAVMDPVFVSGSTVSMATLHNQSEVKRKGVLIGDTVIIRKAGEIIPEVLGPVEEKRDGTETEWVFPENCPSCGTKLAPQKEGDADWRCPNTRTCPAQLSARLEYLAGRGAFDIEALGEKGAIDLIERGVLEDESDLFDLTEELLKKSEVYTTKAGNVNASGKKLLSNLETARHTDLWRVLVALSIRHVGPTAARAIASRYGSLDAARSADVEDIAETDGVGLVIAESFKDWFEIDWHRTIVDKWAAAGVTMAIDASDKPEQTLEGLTIVVTGTLENFSRDSAKEAIISRGGKASGSVSKKTDFVVAGENAGSKETKARDLGVTILNENGFETLLATGSGPAESEAGAEDAATEE</sequence>
<feature type="active site" description="N6-AMP-lysine intermediate" evidence="13">
    <location>
        <position position="120"/>
    </location>
</feature>
<evidence type="ECO:0000256" key="9">
    <source>
        <dbReference type="ARBA" id="ARBA00023027"/>
    </source>
</evidence>
<dbReference type="InterPro" id="IPR001679">
    <property type="entry name" value="DNA_ligase"/>
</dbReference>
<dbReference type="SMART" id="SM00532">
    <property type="entry name" value="LIGANc"/>
    <property type="match status" value="1"/>
</dbReference>
<keyword evidence="7 13" id="KW-0862">Zinc</keyword>
<comment type="cofactor">
    <cofactor evidence="13">
        <name>Mg(2+)</name>
        <dbReference type="ChEBI" id="CHEBI:18420"/>
    </cofactor>
    <cofactor evidence="13">
        <name>Mn(2+)</name>
        <dbReference type="ChEBI" id="CHEBI:29035"/>
    </cofactor>
</comment>
<feature type="binding site" evidence="13">
    <location>
        <position position="415"/>
    </location>
    <ligand>
        <name>Zn(2+)</name>
        <dbReference type="ChEBI" id="CHEBI:29105"/>
    </ligand>
</feature>
<dbReference type="Pfam" id="PF12826">
    <property type="entry name" value="HHH_2"/>
    <property type="match status" value="1"/>
</dbReference>
<dbReference type="InterPro" id="IPR013839">
    <property type="entry name" value="DNAligase_adenylation"/>
</dbReference>
<dbReference type="PIRSF" id="PIRSF001604">
    <property type="entry name" value="LigA"/>
    <property type="match status" value="1"/>
</dbReference>
<dbReference type="NCBIfam" id="TIGR00575">
    <property type="entry name" value="dnlj"/>
    <property type="match status" value="1"/>
</dbReference>
<dbReference type="Gene3D" id="1.10.287.610">
    <property type="entry name" value="Helix hairpin bin"/>
    <property type="match status" value="1"/>
</dbReference>
<dbReference type="InterPro" id="IPR012340">
    <property type="entry name" value="NA-bd_OB-fold"/>
</dbReference>
<dbReference type="Pfam" id="PF03120">
    <property type="entry name" value="OB_DNA_ligase"/>
    <property type="match status" value="1"/>
</dbReference>
<keyword evidence="8 13" id="KW-0460">Magnesium</keyword>
<evidence type="ECO:0000256" key="4">
    <source>
        <dbReference type="ARBA" id="ARBA00022705"/>
    </source>
</evidence>
<feature type="binding site" evidence="13">
    <location>
        <position position="297"/>
    </location>
    <ligand>
        <name>NAD(+)</name>
        <dbReference type="ChEBI" id="CHEBI:57540"/>
    </ligand>
</feature>
<dbReference type="SUPFAM" id="SSF52113">
    <property type="entry name" value="BRCT domain"/>
    <property type="match status" value="1"/>
</dbReference>
<evidence type="ECO:0000256" key="15">
    <source>
        <dbReference type="SAM" id="MobiDB-lite"/>
    </source>
</evidence>
<reference evidence="17" key="1">
    <citation type="submission" date="2021-12" db="EMBL/GenBank/DDBJ databases">
        <title>Draft genome sequence of Corynebacterium ammoniagenes strain T-723.</title>
        <authorList>
            <person name="Matsuzawa M."/>
            <person name="Hiratani M."/>
            <person name="Abe I."/>
            <person name="Tsuji Y."/>
            <person name="Nakamura J."/>
        </authorList>
    </citation>
    <scope>NUCLEOTIDE SEQUENCE</scope>
    <source>
        <strain evidence="17">T-723</strain>
    </source>
</reference>
<dbReference type="InterPro" id="IPR010994">
    <property type="entry name" value="RuvA_2-like"/>
</dbReference>
<evidence type="ECO:0000256" key="11">
    <source>
        <dbReference type="ARBA" id="ARBA00034005"/>
    </source>
</evidence>
<dbReference type="FunFam" id="3.40.50.10190:FF:000054">
    <property type="entry name" value="DNA ligase"/>
    <property type="match status" value="1"/>
</dbReference>
<dbReference type="SUPFAM" id="SSF56091">
    <property type="entry name" value="DNA ligase/mRNA capping enzyme, catalytic domain"/>
    <property type="match status" value="1"/>
</dbReference>
<keyword evidence="9 13" id="KW-0520">NAD</keyword>
<keyword evidence="13" id="KW-0464">Manganese</keyword>
<dbReference type="Proteomes" id="UP001054925">
    <property type="component" value="Unassembled WGS sequence"/>
</dbReference>
<dbReference type="PROSITE" id="PS01056">
    <property type="entry name" value="DNA_LIGASE_N2"/>
    <property type="match status" value="1"/>
</dbReference>
<feature type="binding site" evidence="13">
    <location>
        <position position="141"/>
    </location>
    <ligand>
        <name>NAD(+)</name>
        <dbReference type="ChEBI" id="CHEBI:57540"/>
    </ligand>
</feature>
<proteinExistence type="inferred from homology"/>
<evidence type="ECO:0000256" key="6">
    <source>
        <dbReference type="ARBA" id="ARBA00022763"/>
    </source>
</evidence>
<dbReference type="InterPro" id="IPR013840">
    <property type="entry name" value="DNAligase_N"/>
</dbReference>
<dbReference type="SUPFAM" id="SSF47781">
    <property type="entry name" value="RuvA domain 2-like"/>
    <property type="match status" value="1"/>
</dbReference>
<evidence type="ECO:0000313" key="17">
    <source>
        <dbReference type="EMBL" id="GJN42880.1"/>
    </source>
</evidence>
<dbReference type="SMART" id="SM00292">
    <property type="entry name" value="BRCT"/>
    <property type="match status" value="1"/>
</dbReference>
<dbReference type="GO" id="GO:0046872">
    <property type="term" value="F:metal ion binding"/>
    <property type="evidence" value="ECO:0007669"/>
    <property type="project" value="UniProtKB-KW"/>
</dbReference>
<dbReference type="Gene3D" id="3.30.470.30">
    <property type="entry name" value="DNA ligase/mRNA capping enzyme"/>
    <property type="match status" value="1"/>
</dbReference>
<feature type="region of interest" description="Disordered" evidence="15">
    <location>
        <begin position="198"/>
        <end position="219"/>
    </location>
</feature>
<dbReference type="GO" id="GO:0006260">
    <property type="term" value="P:DNA replication"/>
    <property type="evidence" value="ECO:0007669"/>
    <property type="project" value="UniProtKB-KW"/>
</dbReference>
<dbReference type="Gene3D" id="1.10.150.20">
    <property type="entry name" value="5' to 3' exonuclease, C-terminal subdomain"/>
    <property type="match status" value="2"/>
</dbReference>
<dbReference type="PANTHER" id="PTHR23389:SF9">
    <property type="entry name" value="DNA LIGASE"/>
    <property type="match status" value="1"/>
</dbReference>
<dbReference type="EMBL" id="BQKK01000002">
    <property type="protein sequence ID" value="GJN42880.1"/>
    <property type="molecule type" value="Genomic_DNA"/>
</dbReference>
<dbReference type="Gene3D" id="6.20.10.30">
    <property type="match status" value="1"/>
</dbReference>
<dbReference type="Pfam" id="PF00533">
    <property type="entry name" value="BRCT"/>
    <property type="match status" value="1"/>
</dbReference>
<protein>
    <recommendedName>
        <fullName evidence="2 13">DNA ligase</fullName>
        <ecNumber evidence="1 13">6.5.1.2</ecNumber>
    </recommendedName>
    <alternativeName>
        <fullName evidence="13">Polydeoxyribonucleotide synthase [NAD(+)]</fullName>
    </alternativeName>
</protein>
<dbReference type="PROSITE" id="PS01055">
    <property type="entry name" value="DNA_LIGASE_N1"/>
    <property type="match status" value="1"/>
</dbReference>
<comment type="similarity">
    <text evidence="12 13">Belongs to the NAD-dependent DNA ligase family. LigA subfamily.</text>
</comment>
<dbReference type="RefSeq" id="WP_003848723.1">
    <property type="nucleotide sequence ID" value="NZ_BQKK01000002.1"/>
</dbReference>
<evidence type="ECO:0000256" key="5">
    <source>
        <dbReference type="ARBA" id="ARBA00022723"/>
    </source>
</evidence>
<keyword evidence="3 13" id="KW-0436">Ligase</keyword>
<comment type="caution">
    <text evidence="17">The sequence shown here is derived from an EMBL/GenBank/DDBJ whole genome shotgun (WGS) entry which is preliminary data.</text>
</comment>
<keyword evidence="10 13" id="KW-0234">DNA repair</keyword>
<feature type="binding site" evidence="13">
    <location>
        <position position="321"/>
    </location>
    <ligand>
        <name>NAD(+)</name>
        <dbReference type="ChEBI" id="CHEBI:57540"/>
    </ligand>
</feature>
<dbReference type="InterPro" id="IPR004149">
    <property type="entry name" value="Znf_DNAligase_C4"/>
</dbReference>
<comment type="function">
    <text evidence="13">DNA ligase that catalyzes the formation of phosphodiester linkages between 5'-phosphoryl and 3'-hydroxyl groups in double-stranded DNA using NAD as a coenzyme and as the energy source for the reaction. It is essential for DNA replication and repair of damaged DNA.</text>
</comment>
<dbReference type="GO" id="GO:0005829">
    <property type="term" value="C:cytosol"/>
    <property type="evidence" value="ECO:0007669"/>
    <property type="project" value="TreeGrafter"/>
</dbReference>
<evidence type="ECO:0000256" key="10">
    <source>
        <dbReference type="ARBA" id="ARBA00023204"/>
    </source>
</evidence>
<dbReference type="FunFam" id="2.40.50.140:FF:000012">
    <property type="entry name" value="DNA ligase"/>
    <property type="match status" value="1"/>
</dbReference>
<dbReference type="NCBIfam" id="NF005932">
    <property type="entry name" value="PRK07956.1"/>
    <property type="match status" value="1"/>
</dbReference>
<evidence type="ECO:0000256" key="12">
    <source>
        <dbReference type="ARBA" id="ARBA00060881"/>
    </source>
</evidence>
<dbReference type="SUPFAM" id="SSF50249">
    <property type="entry name" value="Nucleic acid-binding proteins"/>
    <property type="match status" value="1"/>
</dbReference>
<evidence type="ECO:0000259" key="16">
    <source>
        <dbReference type="PROSITE" id="PS50172"/>
    </source>
</evidence>
<evidence type="ECO:0000256" key="1">
    <source>
        <dbReference type="ARBA" id="ARBA00012722"/>
    </source>
</evidence>
<feature type="binding site" evidence="13">
    <location>
        <position position="118"/>
    </location>
    <ligand>
        <name>NAD(+)</name>
        <dbReference type="ChEBI" id="CHEBI:57540"/>
    </ligand>
</feature>
<dbReference type="InterPro" id="IPR041663">
    <property type="entry name" value="DisA/LigA_HHH"/>
</dbReference>
<dbReference type="GO" id="GO:0003911">
    <property type="term" value="F:DNA ligase (NAD+) activity"/>
    <property type="evidence" value="ECO:0007669"/>
    <property type="project" value="UniProtKB-UniRule"/>
</dbReference>
<feature type="region of interest" description="Disordered" evidence="15">
    <location>
        <begin position="680"/>
        <end position="700"/>
    </location>
</feature>
<name>A0AAV5G9E5_CORAM</name>
<keyword evidence="5 13" id="KW-0479">Metal-binding</keyword>
<dbReference type="Pfam" id="PF01653">
    <property type="entry name" value="DNA_ligase_aden"/>
    <property type="match status" value="1"/>
</dbReference>
<evidence type="ECO:0000256" key="14">
    <source>
        <dbReference type="RuleBase" id="RU000618"/>
    </source>
</evidence>
<gene>
    <name evidence="13 17" type="primary">ligA</name>
    <name evidence="17" type="ORF">CAT723_13590</name>
</gene>
<dbReference type="InterPro" id="IPR033136">
    <property type="entry name" value="DNA_ligase_CS"/>
</dbReference>
<dbReference type="InterPro" id="IPR004150">
    <property type="entry name" value="NAD_DNA_ligase_OB"/>
</dbReference>
<evidence type="ECO:0000256" key="2">
    <source>
        <dbReference type="ARBA" id="ARBA00013308"/>
    </source>
</evidence>
<dbReference type="Gene3D" id="2.40.50.140">
    <property type="entry name" value="Nucleic acid-binding proteins"/>
    <property type="match status" value="1"/>
</dbReference>
<evidence type="ECO:0000313" key="18">
    <source>
        <dbReference type="Proteomes" id="UP001054925"/>
    </source>
</evidence>
<keyword evidence="4 13" id="KW-0235">DNA replication</keyword>
<dbReference type="Pfam" id="PF03119">
    <property type="entry name" value="DNA_ligase_ZBD"/>
    <property type="match status" value="1"/>
</dbReference>
<feature type="binding site" evidence="13">
    <location>
        <position position="434"/>
    </location>
    <ligand>
        <name>Zn(2+)</name>
        <dbReference type="ChEBI" id="CHEBI:29105"/>
    </ligand>
</feature>
<feature type="binding site" evidence="13">
    <location>
        <position position="440"/>
    </location>
    <ligand>
        <name>Zn(2+)</name>
        <dbReference type="ChEBI" id="CHEBI:29105"/>
    </ligand>
</feature>
<dbReference type="CDD" id="cd17748">
    <property type="entry name" value="BRCT_DNA_ligase_like"/>
    <property type="match status" value="1"/>
</dbReference>
<comment type="catalytic activity">
    <reaction evidence="11 13 14">
        <text>NAD(+) + (deoxyribonucleotide)n-3'-hydroxyl + 5'-phospho-(deoxyribonucleotide)m = (deoxyribonucleotide)n+m + AMP + beta-nicotinamide D-nucleotide.</text>
        <dbReference type="EC" id="6.5.1.2"/>
    </reaction>
</comment>
<accession>A0AAV5G9E5</accession>
<feature type="binding site" evidence="13">
    <location>
        <position position="181"/>
    </location>
    <ligand>
        <name>NAD(+)</name>
        <dbReference type="ChEBI" id="CHEBI:57540"/>
    </ligand>
</feature>
<dbReference type="PROSITE" id="PS50172">
    <property type="entry name" value="BRCT"/>
    <property type="match status" value="1"/>
</dbReference>
<dbReference type="GO" id="GO:0006281">
    <property type="term" value="P:DNA repair"/>
    <property type="evidence" value="ECO:0007669"/>
    <property type="project" value="UniProtKB-KW"/>
</dbReference>
<feature type="domain" description="BRCT" evidence="16">
    <location>
        <begin position="604"/>
        <end position="674"/>
    </location>
</feature>
<evidence type="ECO:0000256" key="8">
    <source>
        <dbReference type="ARBA" id="ARBA00022842"/>
    </source>
</evidence>
<feature type="compositionally biased region" description="Acidic residues" evidence="15">
    <location>
        <begin position="691"/>
        <end position="700"/>
    </location>
</feature>
<feature type="binding site" evidence="13">
    <location>
        <begin position="42"/>
        <end position="46"/>
    </location>
    <ligand>
        <name>NAD(+)</name>
        <dbReference type="ChEBI" id="CHEBI:57540"/>
    </ligand>
</feature>